<feature type="transmembrane region" description="Helical" evidence="1">
    <location>
        <begin position="36"/>
        <end position="57"/>
    </location>
</feature>
<feature type="transmembrane region" description="Helical" evidence="1">
    <location>
        <begin position="170"/>
        <end position="192"/>
    </location>
</feature>
<evidence type="ECO:0000313" key="3">
    <source>
        <dbReference type="Proteomes" id="UP000176253"/>
    </source>
</evidence>
<feature type="transmembrane region" description="Helical" evidence="1">
    <location>
        <begin position="429"/>
        <end position="448"/>
    </location>
</feature>
<feature type="transmembrane region" description="Helical" evidence="1">
    <location>
        <begin position="63"/>
        <end position="81"/>
    </location>
</feature>
<comment type="caution">
    <text evidence="2">The sequence shown here is derived from an EMBL/GenBank/DDBJ whole genome shotgun (WGS) entry which is preliminary data.</text>
</comment>
<reference evidence="2 3" key="1">
    <citation type="journal article" date="2016" name="Nat. Commun.">
        <title>Thousands of microbial genomes shed light on interconnected biogeochemical processes in an aquifer system.</title>
        <authorList>
            <person name="Anantharaman K."/>
            <person name="Brown C.T."/>
            <person name="Hug L.A."/>
            <person name="Sharon I."/>
            <person name="Castelle C.J."/>
            <person name="Probst A.J."/>
            <person name="Thomas B.C."/>
            <person name="Singh A."/>
            <person name="Wilkins M.J."/>
            <person name="Karaoz U."/>
            <person name="Brodie E.L."/>
            <person name="Williams K.H."/>
            <person name="Hubbard S.S."/>
            <person name="Banfield J.F."/>
        </authorList>
    </citation>
    <scope>NUCLEOTIDE SEQUENCE [LARGE SCALE GENOMIC DNA]</scope>
</reference>
<dbReference type="EMBL" id="MFJM01000031">
    <property type="protein sequence ID" value="OGG17595.1"/>
    <property type="molecule type" value="Genomic_DNA"/>
</dbReference>
<proteinExistence type="predicted"/>
<evidence type="ECO:0000313" key="2">
    <source>
        <dbReference type="EMBL" id="OGG17595.1"/>
    </source>
</evidence>
<accession>A0A1F5ZZ23</accession>
<organism evidence="2 3">
    <name type="scientific">Candidatus Gottesmanbacteria bacterium RIFCSPHIGHO2_02_FULL_39_14</name>
    <dbReference type="NCBI Taxonomy" id="1798383"/>
    <lineage>
        <taxon>Bacteria</taxon>
        <taxon>Candidatus Gottesmaniibacteriota</taxon>
    </lineage>
</organism>
<feature type="transmembrane region" description="Helical" evidence="1">
    <location>
        <begin position="204"/>
        <end position="224"/>
    </location>
</feature>
<feature type="transmembrane region" description="Helical" evidence="1">
    <location>
        <begin position="559"/>
        <end position="576"/>
    </location>
</feature>
<feature type="transmembrane region" description="Helical" evidence="1">
    <location>
        <begin position="93"/>
        <end position="121"/>
    </location>
</feature>
<dbReference type="Proteomes" id="UP000176253">
    <property type="component" value="Unassembled WGS sequence"/>
</dbReference>
<feature type="transmembrane region" description="Helical" evidence="1">
    <location>
        <begin position="485"/>
        <end position="508"/>
    </location>
</feature>
<keyword evidence="1" id="KW-1133">Transmembrane helix</keyword>
<name>A0A1F5ZZ23_9BACT</name>
<feature type="transmembrane region" description="Helical" evidence="1">
    <location>
        <begin position="230"/>
        <end position="245"/>
    </location>
</feature>
<protein>
    <recommendedName>
        <fullName evidence="4">Glycosyltransferase RgtA/B/C/D-like domain-containing protein</fullName>
    </recommendedName>
</protein>
<dbReference type="AlphaFoldDB" id="A0A1F5ZZ23"/>
<feature type="transmembrane region" description="Helical" evidence="1">
    <location>
        <begin position="6"/>
        <end position="24"/>
    </location>
</feature>
<keyword evidence="1" id="KW-0472">Membrane</keyword>
<evidence type="ECO:0008006" key="4">
    <source>
        <dbReference type="Google" id="ProtNLM"/>
    </source>
</evidence>
<feature type="transmembrane region" description="Helical" evidence="1">
    <location>
        <begin position="388"/>
        <end position="408"/>
    </location>
</feature>
<evidence type="ECO:0000256" key="1">
    <source>
        <dbReference type="SAM" id="Phobius"/>
    </source>
</evidence>
<feature type="transmembrane region" description="Helical" evidence="1">
    <location>
        <begin position="252"/>
        <end position="268"/>
    </location>
</feature>
<sequence>MDYIHFLFLVLQVFLMGFIPGRVLTNLLPYDKEIKAAASFAVSFFIYYLVGFLTYIFKLPASPIHLGLFLTFLIIFFLKVFQGKLLNKNELGFVGIYFLLFLVVVSLQGLLPFYAGGFWYFDWFEHYQRSLFFTRHLPLNFQFGPYLLTARPPFFNIVVSFYQSVIGREFYHYQIIATLLNLCIALPVYLFCRDYFGLKKLKNLMLLISALILFNPAIMQQATFTWTKSLSAYFILLALFFYLFARDKNHQPSSYLSSLLLAGGFITHYSSLGYIIPVFLDYILMTFLIFKKRLLPLIISIFIIVSISFTWFGFAIRNYGLYNTFLGNTSYEWTKNMTFSNRLEKDITNFTYTFLPLISGSFLNYIKPQTSFLVKIFDLSTYFYFDTFPGSITLTLYALIVLYVLLNLKKWLINLLKINKNFLRIFSGSKYFFVFFIVGSIPFNLIVYPALTNVTASIIFFPLTLLLFSYGISRLIYFGKHLPKFILVIITSTIILEAILGVILRVFVLQTELNPNFNYKLKNPLLYHYQTLPVHMDNWNLKINNNLIFLYDRFPSLKPTFLVLVFSAWVFSFFILKKILRGKSGN</sequence>
<keyword evidence="1" id="KW-0812">Transmembrane</keyword>
<gene>
    <name evidence="2" type="ORF">A3D78_05065</name>
</gene>
<feature type="transmembrane region" description="Helical" evidence="1">
    <location>
        <begin position="297"/>
        <end position="316"/>
    </location>
</feature>
<feature type="transmembrane region" description="Helical" evidence="1">
    <location>
        <begin position="454"/>
        <end position="473"/>
    </location>
</feature>